<dbReference type="InterPro" id="IPR009057">
    <property type="entry name" value="Homeodomain-like_sf"/>
</dbReference>
<dbReference type="SUPFAM" id="SSF46689">
    <property type="entry name" value="Homeodomain-like"/>
    <property type="match status" value="1"/>
</dbReference>
<dbReference type="RefSeq" id="WP_113657351.1">
    <property type="nucleotide sequence ID" value="NZ_KZ845663.1"/>
</dbReference>
<reference evidence="4 5" key="1">
    <citation type="submission" date="2018-06" db="EMBL/GenBank/DDBJ databases">
        <title>Thermoflavimicrobium daqus sp. nov., a thermophilic microbe isolated from Moutai-flavour Daqu.</title>
        <authorList>
            <person name="Wang X."/>
            <person name="Zhou H."/>
        </authorList>
    </citation>
    <scope>NUCLEOTIDE SEQUENCE [LARGE SCALE GENOMIC DNA]</scope>
    <source>
        <strain evidence="4 5">FBKL4.011</strain>
    </source>
</reference>
<feature type="domain" description="HTH tetR-type" evidence="3">
    <location>
        <begin position="12"/>
        <end position="72"/>
    </location>
</feature>
<dbReference type="AlphaFoldDB" id="A0A364K8W7"/>
<dbReference type="OrthoDB" id="8688418at2"/>
<dbReference type="GO" id="GO:0003677">
    <property type="term" value="F:DNA binding"/>
    <property type="evidence" value="ECO:0007669"/>
    <property type="project" value="UniProtKB-UniRule"/>
</dbReference>
<comment type="caution">
    <text evidence="4">The sequence shown here is derived from an EMBL/GenBank/DDBJ whole genome shotgun (WGS) entry which is preliminary data.</text>
</comment>
<dbReference type="Gene3D" id="1.10.357.10">
    <property type="entry name" value="Tetracycline Repressor, domain 2"/>
    <property type="match status" value="1"/>
</dbReference>
<proteinExistence type="predicted"/>
<gene>
    <name evidence="4" type="ORF">DL897_01455</name>
</gene>
<evidence type="ECO:0000313" key="5">
    <source>
        <dbReference type="Proteomes" id="UP000251213"/>
    </source>
</evidence>
<accession>A0A364K8W7</accession>
<keyword evidence="1 2" id="KW-0238">DNA-binding</keyword>
<evidence type="ECO:0000256" key="1">
    <source>
        <dbReference type="ARBA" id="ARBA00023125"/>
    </source>
</evidence>
<keyword evidence="5" id="KW-1185">Reference proteome</keyword>
<feature type="DNA-binding region" description="H-T-H motif" evidence="2">
    <location>
        <begin position="35"/>
        <end position="54"/>
    </location>
</feature>
<sequence length="219" mass="24791">MNNQSLRDIKKKTTACALADAAFELALERGLDGFIVEDIVQRAGYSRRTFANHFSCKEEAVVMAAISFQGTEEYNHVIAEIPENTPPLDFLYHLMKTYLTTEVLWKMRKLILLSKKKPSLEPYILSGFHHLQVMAQETLRDFYLGRYPEGYTHLLVGAAYGALLPILDGSLNVLLPDPSESESSGAMTFEQYLDSTFSYLRNGFESSYPLNQTTNENSR</sequence>
<name>A0A364K8W7_9BACL</name>
<dbReference type="EMBL" id="QJKK01000001">
    <property type="protein sequence ID" value="RAL26746.1"/>
    <property type="molecule type" value="Genomic_DNA"/>
</dbReference>
<reference evidence="4 5" key="2">
    <citation type="submission" date="2018-06" db="EMBL/GenBank/DDBJ databases">
        <authorList>
            <person name="Zhirakovskaya E."/>
        </authorList>
    </citation>
    <scope>NUCLEOTIDE SEQUENCE [LARGE SCALE GENOMIC DNA]</scope>
    <source>
        <strain evidence="4 5">FBKL4.011</strain>
    </source>
</reference>
<evidence type="ECO:0000259" key="3">
    <source>
        <dbReference type="PROSITE" id="PS50977"/>
    </source>
</evidence>
<evidence type="ECO:0000256" key="2">
    <source>
        <dbReference type="PROSITE-ProRule" id="PRU00335"/>
    </source>
</evidence>
<dbReference type="Pfam" id="PF00440">
    <property type="entry name" value="TetR_N"/>
    <property type="match status" value="1"/>
</dbReference>
<dbReference type="Proteomes" id="UP000251213">
    <property type="component" value="Unassembled WGS sequence"/>
</dbReference>
<dbReference type="InterPro" id="IPR001647">
    <property type="entry name" value="HTH_TetR"/>
</dbReference>
<protein>
    <submittedName>
        <fullName evidence="4">TetR family transcriptional regulator</fullName>
    </submittedName>
</protein>
<evidence type="ECO:0000313" key="4">
    <source>
        <dbReference type="EMBL" id="RAL26746.1"/>
    </source>
</evidence>
<dbReference type="PROSITE" id="PS50977">
    <property type="entry name" value="HTH_TETR_2"/>
    <property type="match status" value="1"/>
</dbReference>
<organism evidence="4 5">
    <name type="scientific">Thermoflavimicrobium daqui</name>
    <dbReference type="NCBI Taxonomy" id="2137476"/>
    <lineage>
        <taxon>Bacteria</taxon>
        <taxon>Bacillati</taxon>
        <taxon>Bacillota</taxon>
        <taxon>Bacilli</taxon>
        <taxon>Bacillales</taxon>
        <taxon>Thermoactinomycetaceae</taxon>
        <taxon>Thermoflavimicrobium</taxon>
    </lineage>
</organism>